<comment type="caution">
    <text evidence="2">The sequence shown here is derived from an EMBL/GenBank/DDBJ whole genome shotgun (WGS) entry which is preliminary data.</text>
</comment>
<reference evidence="2 3" key="1">
    <citation type="journal article" date="2016" name="PLoS Pathog.">
        <title>Biosynthesis of antibiotic leucinostatins in bio-control fungus Purpureocillium lilacinum and their inhibition on phytophthora revealed by genome mining.</title>
        <authorList>
            <person name="Wang G."/>
            <person name="Liu Z."/>
            <person name="Lin R."/>
            <person name="Li E."/>
            <person name="Mao Z."/>
            <person name="Ling J."/>
            <person name="Yang Y."/>
            <person name="Yin W.B."/>
            <person name="Xie B."/>
        </authorList>
    </citation>
    <scope>NUCLEOTIDE SEQUENCE [LARGE SCALE GENOMIC DNA]</scope>
    <source>
        <strain evidence="2">170</strain>
    </source>
</reference>
<organism evidence="2 3">
    <name type="scientific">Pochonia chlamydosporia 170</name>
    <dbReference type="NCBI Taxonomy" id="1380566"/>
    <lineage>
        <taxon>Eukaryota</taxon>
        <taxon>Fungi</taxon>
        <taxon>Dikarya</taxon>
        <taxon>Ascomycota</taxon>
        <taxon>Pezizomycotina</taxon>
        <taxon>Sordariomycetes</taxon>
        <taxon>Hypocreomycetidae</taxon>
        <taxon>Hypocreales</taxon>
        <taxon>Clavicipitaceae</taxon>
        <taxon>Pochonia</taxon>
    </lineage>
</organism>
<keyword evidence="3" id="KW-1185">Reference proteome</keyword>
<evidence type="ECO:0008006" key="4">
    <source>
        <dbReference type="Google" id="ProtNLM"/>
    </source>
</evidence>
<dbReference type="OrthoDB" id="2360823at2759"/>
<name>A0A179FNE1_METCM</name>
<protein>
    <recommendedName>
        <fullName evidence="4">CVNH domain-containing protein</fullName>
    </recommendedName>
</protein>
<dbReference type="GeneID" id="28857873"/>
<evidence type="ECO:0000313" key="2">
    <source>
        <dbReference type="EMBL" id="OAQ67175.1"/>
    </source>
</evidence>
<gene>
    <name evidence="2" type="ORF">VFPPC_16126</name>
</gene>
<evidence type="ECO:0000313" key="3">
    <source>
        <dbReference type="Proteomes" id="UP000078397"/>
    </source>
</evidence>
<dbReference type="RefSeq" id="XP_018144262.1">
    <property type="nucleotide sequence ID" value="XM_018293879.1"/>
</dbReference>
<dbReference type="KEGG" id="pchm:VFPPC_16126"/>
<sequence length="138" mass="14828">MKVSSLLAYSSVALMGAEAWSFTVWTGANKSGDKRHYFSTIGDKNCYNIDTGITSKGVGSFSFCSMFWSRCSITIHDAIGCNGKILGSATGDAPIKEWQKGQTSSEGSTMKSFRIQGCKELPITGGQLDCNICTDDPK</sequence>
<evidence type="ECO:0000256" key="1">
    <source>
        <dbReference type="SAM" id="SignalP"/>
    </source>
</evidence>
<dbReference type="EMBL" id="LSBJ02000004">
    <property type="protein sequence ID" value="OAQ67175.1"/>
    <property type="molecule type" value="Genomic_DNA"/>
</dbReference>
<accession>A0A179FNE1</accession>
<proteinExistence type="predicted"/>
<dbReference type="Proteomes" id="UP000078397">
    <property type="component" value="Unassembled WGS sequence"/>
</dbReference>
<dbReference type="AlphaFoldDB" id="A0A179FNE1"/>
<feature type="signal peptide" evidence="1">
    <location>
        <begin position="1"/>
        <end position="19"/>
    </location>
</feature>
<keyword evidence="1" id="KW-0732">Signal</keyword>
<feature type="chain" id="PRO_5008101850" description="CVNH domain-containing protein" evidence="1">
    <location>
        <begin position="20"/>
        <end position="138"/>
    </location>
</feature>